<feature type="compositionally biased region" description="Acidic residues" evidence="1">
    <location>
        <begin position="273"/>
        <end position="289"/>
    </location>
</feature>
<name>A0A1Y3AXL8_EURMA</name>
<accession>A0A1Y3AXL8</accession>
<organism evidence="2 3">
    <name type="scientific">Euroglyphus maynei</name>
    <name type="common">Mayne's house dust mite</name>
    <dbReference type="NCBI Taxonomy" id="6958"/>
    <lineage>
        <taxon>Eukaryota</taxon>
        <taxon>Metazoa</taxon>
        <taxon>Ecdysozoa</taxon>
        <taxon>Arthropoda</taxon>
        <taxon>Chelicerata</taxon>
        <taxon>Arachnida</taxon>
        <taxon>Acari</taxon>
        <taxon>Acariformes</taxon>
        <taxon>Sarcoptiformes</taxon>
        <taxon>Astigmata</taxon>
        <taxon>Psoroptidia</taxon>
        <taxon>Analgoidea</taxon>
        <taxon>Pyroglyphidae</taxon>
        <taxon>Pyroglyphinae</taxon>
        <taxon>Euroglyphus</taxon>
    </lineage>
</organism>
<evidence type="ECO:0000256" key="1">
    <source>
        <dbReference type="SAM" id="MobiDB-lite"/>
    </source>
</evidence>
<keyword evidence="3" id="KW-1185">Reference proteome</keyword>
<dbReference type="EMBL" id="MUJZ01052462">
    <property type="protein sequence ID" value="OTF73249.1"/>
    <property type="molecule type" value="Genomic_DNA"/>
</dbReference>
<dbReference type="Proteomes" id="UP000194236">
    <property type="component" value="Unassembled WGS sequence"/>
</dbReference>
<gene>
    <name evidence="2" type="ORF">BLA29_005790</name>
</gene>
<feature type="region of interest" description="Disordered" evidence="1">
    <location>
        <begin position="204"/>
        <end position="299"/>
    </location>
</feature>
<dbReference type="AlphaFoldDB" id="A0A1Y3AXL8"/>
<feature type="compositionally biased region" description="Basic and acidic residues" evidence="1">
    <location>
        <begin position="290"/>
        <end position="299"/>
    </location>
</feature>
<evidence type="ECO:0000313" key="3">
    <source>
        <dbReference type="Proteomes" id="UP000194236"/>
    </source>
</evidence>
<proteinExistence type="predicted"/>
<feature type="compositionally biased region" description="Low complexity" evidence="1">
    <location>
        <begin position="204"/>
        <end position="214"/>
    </location>
</feature>
<reference evidence="2 3" key="1">
    <citation type="submission" date="2017-03" db="EMBL/GenBank/DDBJ databases">
        <title>Genome Survey of Euroglyphus maynei.</title>
        <authorList>
            <person name="Arlian L.G."/>
            <person name="Morgan M.S."/>
            <person name="Rider S.D."/>
        </authorList>
    </citation>
    <scope>NUCLEOTIDE SEQUENCE [LARGE SCALE GENOMIC DNA]</scope>
    <source>
        <strain evidence="2">Arlian Lab</strain>
        <tissue evidence="2">Whole body</tissue>
    </source>
</reference>
<sequence>MSLYCTLPRRNRRSSVNPLNTNIRNNENIMINNDSHGWICGGLVSSTTSFAKPRQCFNTNTNDRSSLMISPLVHYGDGEQSCRHSIATGSIMAPISEPNAEYLNFCNTLHYKNHRDSLCSNQATLPTPTSPNGHLSSWTSFNCDHYDSSRVVNNFHPMAITTPTETSDTVTFTESATSTFDEYSSNSGPTTKLYYACDSIQLPSQSSSSINNNNRLTKPSTMPNFYGTIDEDGLYPDDEDDDEEEEEEEDLQSSNEDFITGASVDAYGCSVEDITEVDEDQDSEEDYIDELERQQREHN</sequence>
<feature type="compositionally biased region" description="Acidic residues" evidence="1">
    <location>
        <begin position="229"/>
        <end position="251"/>
    </location>
</feature>
<evidence type="ECO:0000313" key="2">
    <source>
        <dbReference type="EMBL" id="OTF73249.1"/>
    </source>
</evidence>
<dbReference type="OrthoDB" id="10472536at2759"/>
<protein>
    <submittedName>
        <fullName evidence="2">Uncharacterized protein</fullName>
    </submittedName>
</protein>
<comment type="caution">
    <text evidence="2">The sequence shown here is derived from an EMBL/GenBank/DDBJ whole genome shotgun (WGS) entry which is preliminary data.</text>
</comment>